<dbReference type="AlphaFoldDB" id="A0A3B0CRR7"/>
<dbReference type="RefSeq" id="WP_120745407.1">
    <property type="nucleotide sequence ID" value="NZ_RBAH01000001.1"/>
</dbReference>
<evidence type="ECO:0008006" key="5">
    <source>
        <dbReference type="Google" id="ProtNLM"/>
    </source>
</evidence>
<dbReference type="EMBL" id="RBAH01000001">
    <property type="protein sequence ID" value="RKN86701.1"/>
    <property type="molecule type" value="Genomic_DNA"/>
</dbReference>
<accession>A0A3B0CRR7</accession>
<name>A0A3B0CRR7_9BACL</name>
<dbReference type="OrthoDB" id="2375390at2"/>
<gene>
    <name evidence="3" type="ORF">D7M11_01710</name>
</gene>
<feature type="compositionally biased region" description="Basic and acidic residues" evidence="1">
    <location>
        <begin position="174"/>
        <end position="191"/>
    </location>
</feature>
<feature type="chain" id="PRO_5017369642" description="DUF2680 domain-containing protein" evidence="2">
    <location>
        <begin position="27"/>
        <end position="201"/>
    </location>
</feature>
<evidence type="ECO:0000256" key="1">
    <source>
        <dbReference type="SAM" id="MobiDB-lite"/>
    </source>
</evidence>
<reference evidence="3 4" key="1">
    <citation type="journal article" date="2007" name="Int. J. Syst. Evol. Microbiol.">
        <title>Paenibacillus ginsengarvi sp. nov., isolated from soil from ginseng cultivation.</title>
        <authorList>
            <person name="Yoon M.H."/>
            <person name="Ten L.N."/>
            <person name="Im W.T."/>
        </authorList>
    </citation>
    <scope>NUCLEOTIDE SEQUENCE [LARGE SCALE GENOMIC DNA]</scope>
    <source>
        <strain evidence="3 4">KCTC 13059</strain>
    </source>
</reference>
<dbReference type="Proteomes" id="UP000282311">
    <property type="component" value="Unassembled WGS sequence"/>
</dbReference>
<proteinExistence type="predicted"/>
<evidence type="ECO:0000313" key="3">
    <source>
        <dbReference type="EMBL" id="RKN86701.1"/>
    </source>
</evidence>
<sequence>MNTRNALKRLAIGTFVLGLSGTIAFSASGQPLHAYGLQSAPEMRKEAPEKKGPEKAAPEKEAPGKEAPGKEGPEKEGTHESKHGHKRFFLFEDAAAVIGMQPDELKKQLEGGKSLAELAKAKGIDEAALVEKMMALRMQKVEEAVKAGKITQEKADLIRAKLPEHLKMLVTKKDWKDWGKHREEHKKKDAKQTAADDTEEL</sequence>
<organism evidence="3 4">
    <name type="scientific">Paenibacillus ginsengarvi</name>
    <dbReference type="NCBI Taxonomy" id="400777"/>
    <lineage>
        <taxon>Bacteria</taxon>
        <taxon>Bacillati</taxon>
        <taxon>Bacillota</taxon>
        <taxon>Bacilli</taxon>
        <taxon>Bacillales</taxon>
        <taxon>Paenibacillaceae</taxon>
        <taxon>Paenibacillus</taxon>
    </lineage>
</organism>
<evidence type="ECO:0000256" key="2">
    <source>
        <dbReference type="SAM" id="SignalP"/>
    </source>
</evidence>
<evidence type="ECO:0000313" key="4">
    <source>
        <dbReference type="Proteomes" id="UP000282311"/>
    </source>
</evidence>
<comment type="caution">
    <text evidence="3">The sequence shown here is derived from an EMBL/GenBank/DDBJ whole genome shotgun (WGS) entry which is preliminary data.</text>
</comment>
<feature type="signal peptide" evidence="2">
    <location>
        <begin position="1"/>
        <end position="26"/>
    </location>
</feature>
<protein>
    <recommendedName>
        <fullName evidence="5">DUF2680 domain-containing protein</fullName>
    </recommendedName>
</protein>
<keyword evidence="2" id="KW-0732">Signal</keyword>
<feature type="region of interest" description="Disordered" evidence="1">
    <location>
        <begin position="174"/>
        <end position="201"/>
    </location>
</feature>
<feature type="region of interest" description="Disordered" evidence="1">
    <location>
        <begin position="36"/>
        <end position="84"/>
    </location>
</feature>
<feature type="compositionally biased region" description="Basic and acidic residues" evidence="1">
    <location>
        <begin position="42"/>
        <end position="81"/>
    </location>
</feature>
<keyword evidence="4" id="KW-1185">Reference proteome</keyword>